<dbReference type="STRING" id="867345.SAMN05421693_1373"/>
<proteinExistence type="inferred from homology"/>
<name>A0A1H9GH74_9GAMM</name>
<dbReference type="InterPro" id="IPR011922">
    <property type="entry name" value="Cell_div_FtsL"/>
</dbReference>
<evidence type="ECO:0000256" key="8">
    <source>
        <dbReference type="HAMAP-Rule" id="MF_00910"/>
    </source>
</evidence>
<keyword evidence="4 8" id="KW-0812">Transmembrane</keyword>
<keyword evidence="6 8" id="KW-0472">Membrane</keyword>
<evidence type="ECO:0000256" key="7">
    <source>
        <dbReference type="ARBA" id="ARBA00023306"/>
    </source>
</evidence>
<keyword evidence="2 8" id="KW-1003">Cell membrane</keyword>
<dbReference type="GO" id="GO:0005886">
    <property type="term" value="C:plasma membrane"/>
    <property type="evidence" value="ECO:0007669"/>
    <property type="project" value="UniProtKB-SubCell"/>
</dbReference>
<keyword evidence="8" id="KW-0997">Cell inner membrane</keyword>
<dbReference type="OrthoDB" id="5298556at2"/>
<dbReference type="PANTHER" id="PTHR37479">
    <property type="entry name" value="CELL DIVISION PROTEIN FTSL"/>
    <property type="match status" value="1"/>
</dbReference>
<gene>
    <name evidence="8" type="primary">ftsL</name>
    <name evidence="10" type="ORF">SAMN05421693_1373</name>
</gene>
<keyword evidence="3 8" id="KW-0132">Cell division</keyword>
<comment type="similarity">
    <text evidence="8">Belongs to the FtsL family.</text>
</comment>
<dbReference type="AlphaFoldDB" id="A0A1H9GH74"/>
<sequence length="89" mass="10272">MSWRLLPLAVLFLMVVISAQAVIYSKHQSRLLFTALQAELRLRDELNIEWGQLQLEQSTWATHGRIEEVAGSRLNMRLPNTRSTVILLE</sequence>
<keyword evidence="5 8" id="KW-1133">Transmembrane helix</keyword>
<dbReference type="NCBIfam" id="TIGR02209">
    <property type="entry name" value="ftsL_broad"/>
    <property type="match status" value="1"/>
</dbReference>
<organism evidence="10 11">
    <name type="scientific">Ectothiorhodospira magna</name>
    <dbReference type="NCBI Taxonomy" id="867345"/>
    <lineage>
        <taxon>Bacteria</taxon>
        <taxon>Pseudomonadati</taxon>
        <taxon>Pseudomonadota</taxon>
        <taxon>Gammaproteobacteria</taxon>
        <taxon>Chromatiales</taxon>
        <taxon>Ectothiorhodospiraceae</taxon>
        <taxon>Ectothiorhodospira</taxon>
    </lineage>
</organism>
<dbReference type="GO" id="GO:0032153">
    <property type="term" value="C:cell division site"/>
    <property type="evidence" value="ECO:0007669"/>
    <property type="project" value="UniProtKB-UniRule"/>
</dbReference>
<accession>A0A1H9GH74</accession>
<dbReference type="Proteomes" id="UP000199496">
    <property type="component" value="Unassembled WGS sequence"/>
</dbReference>
<dbReference type="Pfam" id="PF04999">
    <property type="entry name" value="FtsL"/>
    <property type="match status" value="1"/>
</dbReference>
<evidence type="ECO:0000256" key="6">
    <source>
        <dbReference type="ARBA" id="ARBA00023136"/>
    </source>
</evidence>
<evidence type="ECO:0000256" key="3">
    <source>
        <dbReference type="ARBA" id="ARBA00022618"/>
    </source>
</evidence>
<evidence type="ECO:0000256" key="1">
    <source>
        <dbReference type="ARBA" id="ARBA00004401"/>
    </source>
</evidence>
<evidence type="ECO:0000313" key="11">
    <source>
        <dbReference type="Proteomes" id="UP000199496"/>
    </source>
</evidence>
<evidence type="ECO:0000256" key="9">
    <source>
        <dbReference type="NCBIfam" id="TIGR02209"/>
    </source>
</evidence>
<comment type="subcellular location">
    <subcellularLocation>
        <location evidence="8">Cell inner membrane</location>
        <topology evidence="8">Single-pass type II membrane protein</topology>
    </subcellularLocation>
    <subcellularLocation>
        <location evidence="1">Cell membrane</location>
        <topology evidence="1">Single-pass type II membrane protein</topology>
    </subcellularLocation>
    <text evidence="8">Localizes to the division septum where it forms a ring structure.</text>
</comment>
<dbReference type="PANTHER" id="PTHR37479:SF1">
    <property type="entry name" value="CELL DIVISION PROTEIN FTSL"/>
    <property type="match status" value="1"/>
</dbReference>
<evidence type="ECO:0000256" key="4">
    <source>
        <dbReference type="ARBA" id="ARBA00022692"/>
    </source>
</evidence>
<keyword evidence="7 8" id="KW-0131">Cell cycle</keyword>
<evidence type="ECO:0000256" key="5">
    <source>
        <dbReference type="ARBA" id="ARBA00022989"/>
    </source>
</evidence>
<reference evidence="10 11" key="1">
    <citation type="submission" date="2016-10" db="EMBL/GenBank/DDBJ databases">
        <authorList>
            <person name="de Groot N.N."/>
        </authorList>
    </citation>
    <scope>NUCLEOTIDE SEQUENCE [LARGE SCALE GENOMIC DNA]</scope>
    <source>
        <strain evidence="10 11">B7-7</strain>
    </source>
</reference>
<evidence type="ECO:0000313" key="10">
    <source>
        <dbReference type="EMBL" id="SEQ49389.1"/>
    </source>
</evidence>
<comment type="function">
    <text evidence="8">Essential cell division protein. May link together the upstream cell division proteins, which are predominantly cytoplasmic, with the downstream cell division proteins, which are predominantly periplasmic.</text>
</comment>
<dbReference type="RefSeq" id="WP_090209431.1">
    <property type="nucleotide sequence ID" value="NZ_FOFO01000037.1"/>
</dbReference>
<protein>
    <recommendedName>
        <fullName evidence="8 9">Cell division protein FtsL</fullName>
    </recommendedName>
</protein>
<dbReference type="HAMAP" id="MF_00910">
    <property type="entry name" value="FtsL"/>
    <property type="match status" value="1"/>
</dbReference>
<keyword evidence="11" id="KW-1185">Reference proteome</keyword>
<dbReference type="EMBL" id="FOFO01000037">
    <property type="protein sequence ID" value="SEQ49389.1"/>
    <property type="molecule type" value="Genomic_DNA"/>
</dbReference>
<comment type="subunit">
    <text evidence="8">Part of a complex composed of FtsB, FtsL and FtsQ.</text>
</comment>
<evidence type="ECO:0000256" key="2">
    <source>
        <dbReference type="ARBA" id="ARBA00022475"/>
    </source>
</evidence>
<dbReference type="GO" id="GO:0043093">
    <property type="term" value="P:FtsZ-dependent cytokinesis"/>
    <property type="evidence" value="ECO:0007669"/>
    <property type="project" value="UniProtKB-UniRule"/>
</dbReference>